<dbReference type="Proteomes" id="UP001054945">
    <property type="component" value="Unassembled WGS sequence"/>
</dbReference>
<comment type="caution">
    <text evidence="1">The sequence shown here is derived from an EMBL/GenBank/DDBJ whole genome shotgun (WGS) entry which is preliminary data.</text>
</comment>
<sequence>MAGLVKSPKDSDIIKILDQKKRIKTVSQSAQRFLDLSSSVLRLVKGTNGFDPELFKNHLEILWNLFFLFLPCGH</sequence>
<name>A0AAV4XAK2_CAEEX</name>
<dbReference type="EMBL" id="BPLR01017510">
    <property type="protein sequence ID" value="GIY92182.1"/>
    <property type="molecule type" value="Genomic_DNA"/>
</dbReference>
<organism evidence="1 2">
    <name type="scientific">Caerostris extrusa</name>
    <name type="common">Bark spider</name>
    <name type="synonym">Caerostris bankana</name>
    <dbReference type="NCBI Taxonomy" id="172846"/>
    <lineage>
        <taxon>Eukaryota</taxon>
        <taxon>Metazoa</taxon>
        <taxon>Ecdysozoa</taxon>
        <taxon>Arthropoda</taxon>
        <taxon>Chelicerata</taxon>
        <taxon>Arachnida</taxon>
        <taxon>Araneae</taxon>
        <taxon>Araneomorphae</taxon>
        <taxon>Entelegynae</taxon>
        <taxon>Araneoidea</taxon>
        <taxon>Araneidae</taxon>
        <taxon>Caerostris</taxon>
    </lineage>
</organism>
<proteinExistence type="predicted"/>
<protein>
    <submittedName>
        <fullName evidence="1">Uncharacterized protein</fullName>
    </submittedName>
</protein>
<dbReference type="AlphaFoldDB" id="A0AAV4XAK2"/>
<evidence type="ECO:0000313" key="2">
    <source>
        <dbReference type="Proteomes" id="UP001054945"/>
    </source>
</evidence>
<accession>A0AAV4XAK2</accession>
<gene>
    <name evidence="1" type="ORF">CEXT_507781</name>
</gene>
<evidence type="ECO:0000313" key="1">
    <source>
        <dbReference type="EMBL" id="GIY92182.1"/>
    </source>
</evidence>
<keyword evidence="2" id="KW-1185">Reference proteome</keyword>
<reference evidence="1 2" key="1">
    <citation type="submission" date="2021-06" db="EMBL/GenBank/DDBJ databases">
        <title>Caerostris extrusa draft genome.</title>
        <authorList>
            <person name="Kono N."/>
            <person name="Arakawa K."/>
        </authorList>
    </citation>
    <scope>NUCLEOTIDE SEQUENCE [LARGE SCALE GENOMIC DNA]</scope>
</reference>